<keyword evidence="12" id="KW-1185">Reference proteome</keyword>
<dbReference type="AlphaFoldDB" id="A0A2I0K1B8"/>
<evidence type="ECO:0000256" key="8">
    <source>
        <dbReference type="ARBA" id="ARBA00023303"/>
    </source>
</evidence>
<dbReference type="InterPro" id="IPR023408">
    <property type="entry name" value="MscS_beta-dom_sf"/>
</dbReference>
<accession>A0A2I0K1B8</accession>
<evidence type="ECO:0000256" key="7">
    <source>
        <dbReference type="ARBA" id="ARBA00023136"/>
    </source>
</evidence>
<evidence type="ECO:0000256" key="2">
    <source>
        <dbReference type="ARBA" id="ARBA00008017"/>
    </source>
</evidence>
<dbReference type="GO" id="GO:0050982">
    <property type="term" value="P:detection of mechanical stimulus"/>
    <property type="evidence" value="ECO:0007669"/>
    <property type="project" value="UniProtKB-ARBA"/>
</dbReference>
<evidence type="ECO:0000256" key="4">
    <source>
        <dbReference type="ARBA" id="ARBA00022692"/>
    </source>
</evidence>
<keyword evidence="7 9" id="KW-0472">Membrane</keyword>
<keyword evidence="4 9" id="KW-0812">Transmembrane</keyword>
<proteinExistence type="inferred from homology"/>
<keyword evidence="8" id="KW-0407">Ion channel</keyword>
<dbReference type="InterPro" id="IPR006685">
    <property type="entry name" value="MscS_channel_2nd"/>
</dbReference>
<evidence type="ECO:0000313" key="12">
    <source>
        <dbReference type="Proteomes" id="UP000233551"/>
    </source>
</evidence>
<evidence type="ECO:0000256" key="9">
    <source>
        <dbReference type="SAM" id="Phobius"/>
    </source>
</evidence>
<organism evidence="11 12">
    <name type="scientific">Punica granatum</name>
    <name type="common">Pomegranate</name>
    <dbReference type="NCBI Taxonomy" id="22663"/>
    <lineage>
        <taxon>Eukaryota</taxon>
        <taxon>Viridiplantae</taxon>
        <taxon>Streptophyta</taxon>
        <taxon>Embryophyta</taxon>
        <taxon>Tracheophyta</taxon>
        <taxon>Spermatophyta</taxon>
        <taxon>Magnoliopsida</taxon>
        <taxon>eudicotyledons</taxon>
        <taxon>Gunneridae</taxon>
        <taxon>Pentapetalae</taxon>
        <taxon>rosids</taxon>
        <taxon>malvids</taxon>
        <taxon>Myrtales</taxon>
        <taxon>Lythraceae</taxon>
        <taxon>Punica</taxon>
    </lineage>
</organism>
<dbReference type="FunFam" id="2.30.30.60:FF:000003">
    <property type="entry name" value="Predicted mechanosensitive ion channel"/>
    <property type="match status" value="1"/>
</dbReference>
<dbReference type="GO" id="GO:0006820">
    <property type="term" value="P:monoatomic anion transport"/>
    <property type="evidence" value="ECO:0007669"/>
    <property type="project" value="TreeGrafter"/>
</dbReference>
<dbReference type="InterPro" id="IPR010920">
    <property type="entry name" value="LSM_dom_sf"/>
</dbReference>
<evidence type="ECO:0000259" key="10">
    <source>
        <dbReference type="Pfam" id="PF00924"/>
    </source>
</evidence>
<feature type="transmembrane region" description="Helical" evidence="9">
    <location>
        <begin position="24"/>
        <end position="47"/>
    </location>
</feature>
<evidence type="ECO:0000256" key="1">
    <source>
        <dbReference type="ARBA" id="ARBA00004141"/>
    </source>
</evidence>
<dbReference type="Proteomes" id="UP000233551">
    <property type="component" value="Unassembled WGS sequence"/>
</dbReference>
<evidence type="ECO:0000313" key="11">
    <source>
        <dbReference type="EMBL" id="PKI62355.1"/>
    </source>
</evidence>
<comment type="caution">
    <text evidence="11">The sequence shown here is derived from an EMBL/GenBank/DDBJ whole genome shotgun (WGS) entry which is preliminary data.</text>
</comment>
<comment type="similarity">
    <text evidence="2">Belongs to the MscS (TC 1.A.23) family.</text>
</comment>
<evidence type="ECO:0000256" key="5">
    <source>
        <dbReference type="ARBA" id="ARBA00022989"/>
    </source>
</evidence>
<dbReference type="PANTHER" id="PTHR31618">
    <property type="entry name" value="MECHANOSENSITIVE ION CHANNEL PROTEIN 5"/>
    <property type="match status" value="1"/>
</dbReference>
<evidence type="ECO:0000256" key="6">
    <source>
        <dbReference type="ARBA" id="ARBA00023065"/>
    </source>
</evidence>
<dbReference type="GO" id="GO:0008381">
    <property type="term" value="F:mechanosensitive monoatomic ion channel activity"/>
    <property type="evidence" value="ECO:0007669"/>
    <property type="project" value="TreeGrafter"/>
</dbReference>
<reference evidence="11 12" key="1">
    <citation type="submission" date="2017-11" db="EMBL/GenBank/DDBJ databases">
        <title>De-novo sequencing of pomegranate (Punica granatum L.) genome.</title>
        <authorList>
            <person name="Akparov Z."/>
            <person name="Amiraslanov A."/>
            <person name="Hajiyeva S."/>
            <person name="Abbasov M."/>
            <person name="Kaur K."/>
            <person name="Hamwieh A."/>
            <person name="Solovyev V."/>
            <person name="Salamov A."/>
            <person name="Braich B."/>
            <person name="Kosarev P."/>
            <person name="Mahmoud A."/>
            <person name="Hajiyev E."/>
            <person name="Babayeva S."/>
            <person name="Izzatullayeva V."/>
            <person name="Mammadov A."/>
            <person name="Mammadov A."/>
            <person name="Sharifova S."/>
            <person name="Ojaghi J."/>
            <person name="Eynullazada K."/>
            <person name="Bayramov B."/>
            <person name="Abdulazimova A."/>
            <person name="Shahmuradov I."/>
        </authorList>
    </citation>
    <scope>NUCLEOTIDE SEQUENCE [LARGE SCALE GENOMIC DNA]</scope>
    <source>
        <strain evidence="12">cv. AG2017</strain>
        <tissue evidence="11">Leaf</tissue>
    </source>
</reference>
<gene>
    <name evidence="11" type="ORF">CRG98_017161</name>
</gene>
<dbReference type="Gene3D" id="2.30.30.60">
    <property type="match status" value="1"/>
</dbReference>
<protein>
    <recommendedName>
        <fullName evidence="10">Mechanosensitive ion channel MscS domain-containing protein</fullName>
    </recommendedName>
</protein>
<dbReference type="Pfam" id="PF00924">
    <property type="entry name" value="MS_channel_2nd"/>
    <property type="match status" value="1"/>
</dbReference>
<dbReference type="EMBL" id="PGOL01000974">
    <property type="protein sequence ID" value="PKI62355.1"/>
    <property type="molecule type" value="Genomic_DNA"/>
</dbReference>
<feature type="domain" description="Mechanosensitive ion channel MscS" evidence="10">
    <location>
        <begin position="43"/>
        <end position="100"/>
    </location>
</feature>
<keyword evidence="5 9" id="KW-1133">Transmembrane helix</keyword>
<keyword evidence="3" id="KW-0813">Transport</keyword>
<dbReference type="PANTHER" id="PTHR31618:SF1">
    <property type="entry name" value="EF-HAND DOMAIN-CONTAINING PROTEIN"/>
    <property type="match status" value="1"/>
</dbReference>
<keyword evidence="6" id="KW-0406">Ion transport</keyword>
<evidence type="ECO:0000256" key="3">
    <source>
        <dbReference type="ARBA" id="ARBA00022448"/>
    </source>
</evidence>
<sequence>MVIIWLLILGIATSKFLLFLSSQLVLVAFIFGNSCKTVFEAIIFLFVMHSFDVGDRVEADQVQMVVEEMKILTTVFLRYDNQKIVYPNSTLSTKAIGNYYRSPDMGDAIDYIDIKKEHWYPSPTIIMKDLEELKRELDIQYRLLPIDINVRALPPVNSTRVPPGWTTGNS</sequence>
<dbReference type="InterPro" id="IPR016688">
    <property type="entry name" value="MscS-like_plants/fungi"/>
</dbReference>
<comment type="subcellular location">
    <subcellularLocation>
        <location evidence="1">Membrane</location>
        <topology evidence="1">Multi-pass membrane protein</topology>
    </subcellularLocation>
</comment>
<dbReference type="SUPFAM" id="SSF50182">
    <property type="entry name" value="Sm-like ribonucleoproteins"/>
    <property type="match status" value="1"/>
</dbReference>
<dbReference type="GO" id="GO:0005886">
    <property type="term" value="C:plasma membrane"/>
    <property type="evidence" value="ECO:0007669"/>
    <property type="project" value="UniProtKB-ARBA"/>
</dbReference>
<name>A0A2I0K1B8_PUNGR</name>